<evidence type="ECO:0000256" key="2">
    <source>
        <dbReference type="ARBA" id="ARBA00023125"/>
    </source>
</evidence>
<dbReference type="Proteomes" id="UP001597083">
    <property type="component" value="Unassembled WGS sequence"/>
</dbReference>
<evidence type="ECO:0000259" key="4">
    <source>
        <dbReference type="PROSITE" id="PS01124"/>
    </source>
</evidence>
<gene>
    <name evidence="5" type="ORF">ACFQ07_29455</name>
</gene>
<keyword evidence="6" id="KW-1185">Reference proteome</keyword>
<dbReference type="Pfam" id="PF12833">
    <property type="entry name" value="HTH_18"/>
    <property type="match status" value="1"/>
</dbReference>
<comment type="caution">
    <text evidence="5">The sequence shown here is derived from an EMBL/GenBank/DDBJ whole genome shotgun (WGS) entry which is preliminary data.</text>
</comment>
<keyword evidence="3" id="KW-0804">Transcription</keyword>
<dbReference type="PANTHER" id="PTHR46796">
    <property type="entry name" value="HTH-TYPE TRANSCRIPTIONAL ACTIVATOR RHAS-RELATED"/>
    <property type="match status" value="1"/>
</dbReference>
<reference evidence="6" key="1">
    <citation type="journal article" date="2019" name="Int. J. Syst. Evol. Microbiol.">
        <title>The Global Catalogue of Microorganisms (GCM) 10K type strain sequencing project: providing services to taxonomists for standard genome sequencing and annotation.</title>
        <authorList>
            <consortium name="The Broad Institute Genomics Platform"/>
            <consortium name="The Broad Institute Genome Sequencing Center for Infectious Disease"/>
            <person name="Wu L."/>
            <person name="Ma J."/>
        </authorList>
    </citation>
    <scope>NUCLEOTIDE SEQUENCE [LARGE SCALE GENOMIC DNA]</scope>
    <source>
        <strain evidence="6">JCM 31696</strain>
    </source>
</reference>
<sequence>MSVLNEVPADDHVPVDEVRGLAYITDGSLAYAGHHIHETGHPVHTHSFVEIAVVTGGRGVHRSLTGRRDLEVGDVILLRPGVWHGYEDCRWLDLYNCCFTNELLQRELAWTREDPLLGYLLWTGPHSMQRRGMLTTRLDEQALKECVLHLDGLAQLRGTSVTRHRADFIGRLSLFLGHIARAVATDPGDAPDEATHPAVLKAMRLLESRLSHKWTLNELADHLHLTPRYVIRLFRAATGLPPMTYLAQHRVEKAAYLLLHTDQPITQIGRAVGWADQNYFARRFKAHYGLTATTYRQRFTHNSVTLASRIHGGGSQH</sequence>
<dbReference type="Pfam" id="PF02311">
    <property type="entry name" value="AraC_binding"/>
    <property type="match status" value="1"/>
</dbReference>
<protein>
    <submittedName>
        <fullName evidence="5">Helix-turn-helix domain-containing protein</fullName>
    </submittedName>
</protein>
<dbReference type="InterPro" id="IPR018060">
    <property type="entry name" value="HTH_AraC"/>
</dbReference>
<proteinExistence type="predicted"/>
<feature type="domain" description="HTH araC/xylS-type" evidence="4">
    <location>
        <begin position="200"/>
        <end position="298"/>
    </location>
</feature>
<dbReference type="InterPro" id="IPR009057">
    <property type="entry name" value="Homeodomain-like_sf"/>
</dbReference>
<dbReference type="SUPFAM" id="SSF46689">
    <property type="entry name" value="Homeodomain-like"/>
    <property type="match status" value="2"/>
</dbReference>
<dbReference type="Gene3D" id="1.10.10.60">
    <property type="entry name" value="Homeodomain-like"/>
    <property type="match status" value="2"/>
</dbReference>
<dbReference type="InterPro" id="IPR014710">
    <property type="entry name" value="RmlC-like_jellyroll"/>
</dbReference>
<dbReference type="PROSITE" id="PS01124">
    <property type="entry name" value="HTH_ARAC_FAMILY_2"/>
    <property type="match status" value="1"/>
</dbReference>
<keyword evidence="2" id="KW-0238">DNA-binding</keyword>
<dbReference type="SUPFAM" id="SSF51215">
    <property type="entry name" value="Regulatory protein AraC"/>
    <property type="match status" value="1"/>
</dbReference>
<evidence type="ECO:0000256" key="1">
    <source>
        <dbReference type="ARBA" id="ARBA00023015"/>
    </source>
</evidence>
<dbReference type="EMBL" id="JBHTIR010004101">
    <property type="protein sequence ID" value="MFD0856403.1"/>
    <property type="molecule type" value="Genomic_DNA"/>
</dbReference>
<accession>A0ABW3CPT1</accession>
<dbReference type="InterPro" id="IPR037923">
    <property type="entry name" value="HTH-like"/>
</dbReference>
<name>A0ABW3CPT1_9ACTN</name>
<evidence type="ECO:0000256" key="3">
    <source>
        <dbReference type="ARBA" id="ARBA00023163"/>
    </source>
</evidence>
<evidence type="ECO:0000313" key="6">
    <source>
        <dbReference type="Proteomes" id="UP001597083"/>
    </source>
</evidence>
<dbReference type="SMART" id="SM00342">
    <property type="entry name" value="HTH_ARAC"/>
    <property type="match status" value="1"/>
</dbReference>
<organism evidence="5 6">
    <name type="scientific">Actinomadura adrarensis</name>
    <dbReference type="NCBI Taxonomy" id="1819600"/>
    <lineage>
        <taxon>Bacteria</taxon>
        <taxon>Bacillati</taxon>
        <taxon>Actinomycetota</taxon>
        <taxon>Actinomycetes</taxon>
        <taxon>Streptosporangiales</taxon>
        <taxon>Thermomonosporaceae</taxon>
        <taxon>Actinomadura</taxon>
    </lineage>
</organism>
<evidence type="ECO:0000313" key="5">
    <source>
        <dbReference type="EMBL" id="MFD0856403.1"/>
    </source>
</evidence>
<keyword evidence="1" id="KW-0805">Transcription regulation</keyword>
<dbReference type="InterPro" id="IPR050204">
    <property type="entry name" value="AraC_XylS_family_regulators"/>
</dbReference>
<dbReference type="InterPro" id="IPR003313">
    <property type="entry name" value="AraC-bd"/>
</dbReference>
<dbReference type="Gene3D" id="2.60.120.10">
    <property type="entry name" value="Jelly Rolls"/>
    <property type="match status" value="1"/>
</dbReference>